<dbReference type="EMBL" id="CM037616">
    <property type="protein sequence ID" value="KAH7993904.1"/>
    <property type="molecule type" value="Genomic_DNA"/>
</dbReference>
<name>A0ACB8EMX5_9SAUR</name>
<proteinExistence type="predicted"/>
<sequence length="246" mass="27175">MDCNFIDKCESRGGNLGRIGNCSDATMSLPVQIQSLAVLAMDHLLLLFPVLGLVSSSIPFAQRGFWDFSMDDAQAVPPEEEEASGIFPTSGAAEAEDAYPFYPGLCPFGCHCQLRVVQCSDLGLKEVPKEISSDTSLLDLQNNQITELRKDDFKGLHQLYALVLVNNKISKIHPKAFSPLHKLQKLYISKNNLVEIPPNLPNSLVELRIHENRIKKVSKDVFNGLNNMNCIGELYQTGICSAVLQV</sequence>
<gene>
    <name evidence="1" type="ORF">K3G42_032630</name>
</gene>
<organism evidence="1 2">
    <name type="scientific">Sphaerodactylus townsendi</name>
    <dbReference type="NCBI Taxonomy" id="933632"/>
    <lineage>
        <taxon>Eukaryota</taxon>
        <taxon>Metazoa</taxon>
        <taxon>Chordata</taxon>
        <taxon>Craniata</taxon>
        <taxon>Vertebrata</taxon>
        <taxon>Euteleostomi</taxon>
        <taxon>Lepidosauria</taxon>
        <taxon>Squamata</taxon>
        <taxon>Bifurcata</taxon>
        <taxon>Gekkota</taxon>
        <taxon>Sphaerodactylidae</taxon>
        <taxon>Sphaerodactylus</taxon>
    </lineage>
</organism>
<reference evidence="1" key="1">
    <citation type="submission" date="2021-08" db="EMBL/GenBank/DDBJ databases">
        <title>The first chromosome-level gecko genome reveals the dynamic sex chromosomes of Neotropical dwarf geckos (Sphaerodactylidae: Sphaerodactylus).</title>
        <authorList>
            <person name="Pinto B.J."/>
            <person name="Keating S.E."/>
            <person name="Gamble T."/>
        </authorList>
    </citation>
    <scope>NUCLEOTIDE SEQUENCE</scope>
    <source>
        <strain evidence="1">TG3544</strain>
    </source>
</reference>
<evidence type="ECO:0000313" key="2">
    <source>
        <dbReference type="Proteomes" id="UP000827872"/>
    </source>
</evidence>
<dbReference type="Proteomes" id="UP000827872">
    <property type="component" value="Linkage Group LG03"/>
</dbReference>
<evidence type="ECO:0000313" key="1">
    <source>
        <dbReference type="EMBL" id="KAH7993904.1"/>
    </source>
</evidence>
<protein>
    <submittedName>
        <fullName evidence="1">Uncharacterized protein</fullName>
    </submittedName>
</protein>
<comment type="caution">
    <text evidence="1">The sequence shown here is derived from an EMBL/GenBank/DDBJ whole genome shotgun (WGS) entry which is preliminary data.</text>
</comment>
<accession>A0ACB8EMX5</accession>
<keyword evidence="2" id="KW-1185">Reference proteome</keyword>